<dbReference type="AlphaFoldDB" id="A0A5B7KB96"/>
<accession>A0A5B7KB96</accession>
<sequence>MWSIGQRRLGAALFEIGTDGMDMNMTHRLSRLLPLARRVRRLTMCTMVVVVSHDPVFLAAFAEWSLSSRFLVWTTKMVVVTRLTFTQLRSLLPTHWTFSMMNVVFLTLKDQRPNIRSSLCSGILI</sequence>
<evidence type="ECO:0000313" key="2">
    <source>
        <dbReference type="Proteomes" id="UP000324222"/>
    </source>
</evidence>
<name>A0A5B7KB96_PORTR</name>
<evidence type="ECO:0000313" key="1">
    <source>
        <dbReference type="EMBL" id="MPD06201.1"/>
    </source>
</evidence>
<proteinExistence type="predicted"/>
<keyword evidence="2" id="KW-1185">Reference proteome</keyword>
<dbReference type="Proteomes" id="UP000324222">
    <property type="component" value="Unassembled WGS sequence"/>
</dbReference>
<organism evidence="1 2">
    <name type="scientific">Portunus trituberculatus</name>
    <name type="common">Swimming crab</name>
    <name type="synonym">Neptunus trituberculatus</name>
    <dbReference type="NCBI Taxonomy" id="210409"/>
    <lineage>
        <taxon>Eukaryota</taxon>
        <taxon>Metazoa</taxon>
        <taxon>Ecdysozoa</taxon>
        <taxon>Arthropoda</taxon>
        <taxon>Crustacea</taxon>
        <taxon>Multicrustacea</taxon>
        <taxon>Malacostraca</taxon>
        <taxon>Eumalacostraca</taxon>
        <taxon>Eucarida</taxon>
        <taxon>Decapoda</taxon>
        <taxon>Pleocyemata</taxon>
        <taxon>Brachyura</taxon>
        <taxon>Eubrachyura</taxon>
        <taxon>Portunoidea</taxon>
        <taxon>Portunidae</taxon>
        <taxon>Portuninae</taxon>
        <taxon>Portunus</taxon>
    </lineage>
</organism>
<reference evidence="1 2" key="1">
    <citation type="submission" date="2019-05" db="EMBL/GenBank/DDBJ databases">
        <title>Another draft genome of Portunus trituberculatus and its Hox gene families provides insights of decapod evolution.</title>
        <authorList>
            <person name="Jeong J.-H."/>
            <person name="Song I."/>
            <person name="Kim S."/>
            <person name="Choi T."/>
            <person name="Kim D."/>
            <person name="Ryu S."/>
            <person name="Kim W."/>
        </authorList>
    </citation>
    <scope>NUCLEOTIDE SEQUENCE [LARGE SCALE GENOMIC DNA]</scope>
    <source>
        <tissue evidence="1">Muscle</tissue>
    </source>
</reference>
<dbReference type="EMBL" id="VSRR010149923">
    <property type="protein sequence ID" value="MPD06201.1"/>
    <property type="molecule type" value="Genomic_DNA"/>
</dbReference>
<gene>
    <name evidence="1" type="ORF">E2C01_101995</name>
</gene>
<comment type="caution">
    <text evidence="1">The sequence shown here is derived from an EMBL/GenBank/DDBJ whole genome shotgun (WGS) entry which is preliminary data.</text>
</comment>
<dbReference type="OrthoDB" id="6366643at2759"/>
<protein>
    <submittedName>
        <fullName evidence="1">Uncharacterized protein</fullName>
    </submittedName>
</protein>